<evidence type="ECO:0000313" key="8">
    <source>
        <dbReference type="EMBL" id="QNN65565.1"/>
    </source>
</evidence>
<dbReference type="GO" id="GO:0000725">
    <property type="term" value="P:recombinational repair"/>
    <property type="evidence" value="ECO:0007669"/>
    <property type="project" value="TreeGrafter"/>
</dbReference>
<dbReference type="GO" id="GO:0005524">
    <property type="term" value="F:ATP binding"/>
    <property type="evidence" value="ECO:0007669"/>
    <property type="project" value="UniProtKB-UniRule"/>
</dbReference>
<accession>A0A7G9SCJ0</accession>
<dbReference type="InterPro" id="IPR000212">
    <property type="entry name" value="DNA_helicase_UvrD/REP"/>
</dbReference>
<dbReference type="GO" id="GO:0003677">
    <property type="term" value="F:DNA binding"/>
    <property type="evidence" value="ECO:0007669"/>
    <property type="project" value="InterPro"/>
</dbReference>
<keyword evidence="9" id="KW-1185">Reference proteome</keyword>
<dbReference type="SUPFAM" id="SSF52540">
    <property type="entry name" value="P-loop containing nucleoside triphosphate hydrolases"/>
    <property type="match status" value="1"/>
</dbReference>
<dbReference type="EMBL" id="CP060717">
    <property type="protein sequence ID" value="QNN65565.1"/>
    <property type="molecule type" value="Genomic_DNA"/>
</dbReference>
<dbReference type="Proteomes" id="UP000515955">
    <property type="component" value="Chromosome"/>
</dbReference>
<proteinExistence type="predicted"/>
<dbReference type="Gene3D" id="3.40.50.300">
    <property type="entry name" value="P-loop containing nucleotide triphosphate hydrolases"/>
    <property type="match status" value="2"/>
</dbReference>
<evidence type="ECO:0000256" key="3">
    <source>
        <dbReference type="ARBA" id="ARBA00022806"/>
    </source>
</evidence>
<keyword evidence="1 6" id="KW-0547">Nucleotide-binding</keyword>
<evidence type="ECO:0000259" key="7">
    <source>
        <dbReference type="PROSITE" id="PS51198"/>
    </source>
</evidence>
<dbReference type="PANTHER" id="PTHR11070">
    <property type="entry name" value="UVRD / RECB / PCRA DNA HELICASE FAMILY MEMBER"/>
    <property type="match status" value="1"/>
</dbReference>
<dbReference type="PROSITE" id="PS51198">
    <property type="entry name" value="UVRD_HELICASE_ATP_BIND"/>
    <property type="match status" value="1"/>
</dbReference>
<feature type="binding site" evidence="6">
    <location>
        <begin position="230"/>
        <end position="237"/>
    </location>
    <ligand>
        <name>ATP</name>
        <dbReference type="ChEBI" id="CHEBI:30616"/>
    </ligand>
</feature>
<reference evidence="8 9" key="1">
    <citation type="submission" date="2020-08" db="EMBL/GenBank/DDBJ databases">
        <title>Genome sequence of Sphingomonas rhizophila KACC 19189T.</title>
        <authorList>
            <person name="Hyun D.-W."/>
            <person name="Bae J.-W."/>
        </authorList>
    </citation>
    <scope>NUCLEOTIDE SEQUENCE [LARGE SCALE GENOMIC DNA]</scope>
    <source>
        <strain evidence="8 9">KACC 19189</strain>
    </source>
</reference>
<keyword evidence="2 6" id="KW-0378">Hydrolase</keyword>
<dbReference type="RefSeq" id="WP_187542556.1">
    <property type="nucleotide sequence ID" value="NZ_CP060717.1"/>
</dbReference>
<name>A0A7G9SCJ0_9SPHN</name>
<dbReference type="InterPro" id="IPR014016">
    <property type="entry name" value="UvrD-like_ATP-bd"/>
</dbReference>
<keyword evidence="4 6" id="KW-0067">ATP-binding</keyword>
<sequence>MIEALVLDQSAITLFSRSLILDSFLDNFKIHDSSDRLKQGTQGTVRYFLAKNASLETPILVLNLKQIDLKSAPDGRKWFQRIMRVALKSMDKNIVIPAAWAPYHEGSRISIYAEGLNSTTDYRLYFDTCPRGDDGSVFAFAVSEGPRRLDEHEPEWDLYRRAKEGLLEAIVAEPEVVTPEDGQFGITLAEPIGAQIAGMISLQDWLARRATVPQLKFIASPLTGPVRLKGAAGTGKTQAIAIKALKEMRDANEASRALRLAVITHSEALADEVILGMLYAMDPASEWEHFAAQHLFVGTLYKLAERLLNYEGKGLKPLSLDGREGRELQRILISDAIDSVRTRPDILLTIEESAGAELKRLLDPENSDHLISEIMNEFASIIDADNIQKGSIEAERYLKSDREGHSFSLNEWDRKFLLDVHEIYSDELLEQDFMSMDQMISDLNKYLASHAWRRLRQEQGFDAILVDEYHFFNRNEAASFHHLFKATAGIDGNLPLFMAYDLKQGTSDAGLVGRTSPQFMATRAGHSDLVELTEVFRSTPEIAAFLQSIDGSFPALDLEGEWSTYAGKSQLEHGDRPTLKTFATNQALIDHVFRSASESAHSIDGGGRQVAVICLNERLFDVYRQAGRGKGLHVPVVSREEMAELKYARRKFVLSMPEYVAGLQFEEVHLINVDEADFDIKHGVNAQRRMISRLYLGASRARNKLYLHSANEQRGPAKILTGSLSNGTLMQG</sequence>
<protein>
    <recommendedName>
        <fullName evidence="5">DNA 3'-5' helicase II</fullName>
    </recommendedName>
</protein>
<dbReference type="PANTHER" id="PTHR11070:SF2">
    <property type="entry name" value="ATP-DEPENDENT DNA HELICASE SRS2"/>
    <property type="match status" value="1"/>
</dbReference>
<evidence type="ECO:0000256" key="1">
    <source>
        <dbReference type="ARBA" id="ARBA00022741"/>
    </source>
</evidence>
<dbReference type="GO" id="GO:0043138">
    <property type="term" value="F:3'-5' DNA helicase activity"/>
    <property type="evidence" value="ECO:0007669"/>
    <property type="project" value="TreeGrafter"/>
</dbReference>
<organism evidence="8 9">
    <name type="scientific">Sphingomonas rhizophila</name>
    <dbReference type="NCBI Taxonomy" id="2071607"/>
    <lineage>
        <taxon>Bacteria</taxon>
        <taxon>Pseudomonadati</taxon>
        <taxon>Pseudomonadota</taxon>
        <taxon>Alphaproteobacteria</taxon>
        <taxon>Sphingomonadales</taxon>
        <taxon>Sphingomonadaceae</taxon>
        <taxon>Sphingomonas</taxon>
    </lineage>
</organism>
<evidence type="ECO:0000313" key="9">
    <source>
        <dbReference type="Proteomes" id="UP000515955"/>
    </source>
</evidence>
<dbReference type="Pfam" id="PF00580">
    <property type="entry name" value="UvrD-helicase"/>
    <property type="match status" value="1"/>
</dbReference>
<keyword evidence="3 6" id="KW-0347">Helicase</keyword>
<evidence type="ECO:0000256" key="6">
    <source>
        <dbReference type="PROSITE-ProRule" id="PRU00560"/>
    </source>
</evidence>
<evidence type="ECO:0000256" key="5">
    <source>
        <dbReference type="ARBA" id="ARBA00034923"/>
    </source>
</evidence>
<dbReference type="GO" id="GO:0016787">
    <property type="term" value="F:hydrolase activity"/>
    <property type="evidence" value="ECO:0007669"/>
    <property type="project" value="UniProtKB-UniRule"/>
</dbReference>
<dbReference type="KEGG" id="srhi:H9L12_02980"/>
<dbReference type="InterPro" id="IPR027417">
    <property type="entry name" value="P-loop_NTPase"/>
</dbReference>
<evidence type="ECO:0000256" key="4">
    <source>
        <dbReference type="ARBA" id="ARBA00022840"/>
    </source>
</evidence>
<evidence type="ECO:0000256" key="2">
    <source>
        <dbReference type="ARBA" id="ARBA00022801"/>
    </source>
</evidence>
<feature type="domain" description="UvrD-like helicase ATP-binding" evidence="7">
    <location>
        <begin position="209"/>
        <end position="539"/>
    </location>
</feature>
<gene>
    <name evidence="8" type="ORF">H9L12_02980</name>
</gene>
<dbReference type="AlphaFoldDB" id="A0A7G9SCJ0"/>